<dbReference type="InterPro" id="IPR050700">
    <property type="entry name" value="YIM1/Zinc_Alcohol_DH_Fams"/>
</dbReference>
<dbReference type="Pfam" id="PF13602">
    <property type="entry name" value="ADH_zinc_N_2"/>
    <property type="match status" value="1"/>
</dbReference>
<comment type="caution">
    <text evidence="2">The sequence shown here is derived from an EMBL/GenBank/DDBJ whole genome shotgun (WGS) entry which is preliminary data.</text>
</comment>
<dbReference type="InterPro" id="IPR011032">
    <property type="entry name" value="GroES-like_sf"/>
</dbReference>
<dbReference type="EMBL" id="WVUH01000112">
    <property type="protein sequence ID" value="MBO4207247.1"/>
    <property type="molecule type" value="Genomic_DNA"/>
</dbReference>
<dbReference type="Proteomes" id="UP000823521">
    <property type="component" value="Unassembled WGS sequence"/>
</dbReference>
<evidence type="ECO:0000313" key="2">
    <source>
        <dbReference type="EMBL" id="MBO4207247.1"/>
    </source>
</evidence>
<dbReference type="SMART" id="SM00829">
    <property type="entry name" value="PKS_ER"/>
    <property type="match status" value="1"/>
</dbReference>
<gene>
    <name evidence="2" type="ORF">GSF22_14695</name>
</gene>
<dbReference type="InterPro" id="IPR020843">
    <property type="entry name" value="ER"/>
</dbReference>
<sequence>MKAIVQDCFGPPDVLRLTHTDRPEVGANQVLVRVRAAALNPYDWHMMRGDPFVARLTPGVGLTRPKSRVAGIDAAGHVAAVGADVHGLQPGDEVLGFCPGSFAEYACTTADLLVPKPASLTFTQAAAVPMAAVTALRGIRTVGRTRAGQRVLVNGAGGGVGTFAVQTAAALGAEVTGVCSTRNVELVHSLGAAHVVDYTREDFTDGRVHYDVILDNVGNHPLSRLRRALTPTGTLVANGGGAPGQVFGPIGAMLRLTAVNAFARQHLRVILPAAPAGPTREDLLAVTALIEAGTLTPVVDRTYPLADAADAMRHVEQGHARGKAVLTVS</sequence>
<name>A0ABS3VRT8_MICEH</name>
<evidence type="ECO:0000259" key="1">
    <source>
        <dbReference type="SMART" id="SM00829"/>
    </source>
</evidence>
<dbReference type="Pfam" id="PF08240">
    <property type="entry name" value="ADH_N"/>
    <property type="match status" value="1"/>
</dbReference>
<dbReference type="Gene3D" id="3.90.180.10">
    <property type="entry name" value="Medium-chain alcohol dehydrogenases, catalytic domain"/>
    <property type="match status" value="1"/>
</dbReference>
<dbReference type="SUPFAM" id="SSF51735">
    <property type="entry name" value="NAD(P)-binding Rossmann-fold domains"/>
    <property type="match status" value="1"/>
</dbReference>
<dbReference type="PANTHER" id="PTHR11695">
    <property type="entry name" value="ALCOHOL DEHYDROGENASE RELATED"/>
    <property type="match status" value="1"/>
</dbReference>
<accession>A0ABS3VRT8</accession>
<dbReference type="SUPFAM" id="SSF50129">
    <property type="entry name" value="GroES-like"/>
    <property type="match status" value="1"/>
</dbReference>
<organism evidence="2 3">
    <name type="scientific">Micromonospora echinofusca</name>
    <dbReference type="NCBI Taxonomy" id="47858"/>
    <lineage>
        <taxon>Bacteria</taxon>
        <taxon>Bacillati</taxon>
        <taxon>Actinomycetota</taxon>
        <taxon>Actinomycetes</taxon>
        <taxon>Micromonosporales</taxon>
        <taxon>Micromonosporaceae</taxon>
        <taxon>Micromonospora</taxon>
    </lineage>
</organism>
<dbReference type="PANTHER" id="PTHR11695:SF294">
    <property type="entry name" value="RETICULON-4-INTERACTING PROTEIN 1, MITOCHONDRIAL"/>
    <property type="match status" value="1"/>
</dbReference>
<dbReference type="CDD" id="cd08267">
    <property type="entry name" value="MDR1"/>
    <property type="match status" value="1"/>
</dbReference>
<feature type="domain" description="Enoyl reductase (ER)" evidence="1">
    <location>
        <begin position="10"/>
        <end position="326"/>
    </location>
</feature>
<evidence type="ECO:0000313" key="3">
    <source>
        <dbReference type="Proteomes" id="UP000823521"/>
    </source>
</evidence>
<dbReference type="Gene3D" id="3.40.50.720">
    <property type="entry name" value="NAD(P)-binding Rossmann-like Domain"/>
    <property type="match status" value="1"/>
</dbReference>
<keyword evidence="3" id="KW-1185">Reference proteome</keyword>
<protein>
    <submittedName>
        <fullName evidence="2">Zinc-binding dehydrogenase</fullName>
    </submittedName>
</protein>
<dbReference type="RefSeq" id="WP_208814144.1">
    <property type="nucleotide sequence ID" value="NZ_WVUH01000112.1"/>
</dbReference>
<dbReference type="InterPro" id="IPR013154">
    <property type="entry name" value="ADH-like_N"/>
</dbReference>
<reference evidence="2 3" key="1">
    <citation type="submission" date="2019-12" db="EMBL/GenBank/DDBJ databases">
        <title>Whole genome sequencing of endophytic Actinobacterium Micromonospora sp. MPMI6T.</title>
        <authorList>
            <person name="Evv R."/>
            <person name="Podile A.R."/>
        </authorList>
    </citation>
    <scope>NUCLEOTIDE SEQUENCE [LARGE SCALE GENOMIC DNA]</scope>
    <source>
        <strain evidence="2 3">MPMI6</strain>
    </source>
</reference>
<dbReference type="InterPro" id="IPR036291">
    <property type="entry name" value="NAD(P)-bd_dom_sf"/>
</dbReference>
<proteinExistence type="predicted"/>